<organism evidence="3 4">
    <name type="scientific">Chryseobacterium indologenes</name>
    <name type="common">Flavobacterium indologenes</name>
    <dbReference type="NCBI Taxonomy" id="253"/>
    <lineage>
        <taxon>Bacteria</taxon>
        <taxon>Pseudomonadati</taxon>
        <taxon>Bacteroidota</taxon>
        <taxon>Flavobacteriia</taxon>
        <taxon>Flavobacteriales</taxon>
        <taxon>Weeksellaceae</taxon>
        <taxon>Chryseobacterium group</taxon>
        <taxon>Chryseobacterium</taxon>
    </lineage>
</organism>
<name>A0A0N0IUW9_CHRID</name>
<protein>
    <recommendedName>
        <fullName evidence="2">Secretion system C-terminal sorting domain-containing protein</fullName>
    </recommendedName>
</protein>
<evidence type="ECO:0000313" key="4">
    <source>
        <dbReference type="Proteomes" id="UP000037953"/>
    </source>
</evidence>
<dbReference type="SUPFAM" id="SSF110296">
    <property type="entry name" value="Oligoxyloglucan reducing end-specific cellobiohydrolase"/>
    <property type="match status" value="1"/>
</dbReference>
<accession>A0A0N0IUW9</accession>
<comment type="caution">
    <text evidence="3">The sequence shown here is derived from an EMBL/GenBank/DDBJ whole genome shotgun (WGS) entry which is preliminary data.</text>
</comment>
<dbReference type="Gene3D" id="2.130.10.10">
    <property type="entry name" value="YVTN repeat-like/Quinoprotein amine dehydrogenase"/>
    <property type="match status" value="2"/>
</dbReference>
<gene>
    <name evidence="3" type="ORF">AOB46_16235</name>
</gene>
<proteinExistence type="predicted"/>
<dbReference type="NCBIfam" id="TIGR04183">
    <property type="entry name" value="Por_Secre_tail"/>
    <property type="match status" value="1"/>
</dbReference>
<evidence type="ECO:0000256" key="1">
    <source>
        <dbReference type="ARBA" id="ARBA00022729"/>
    </source>
</evidence>
<reference evidence="4" key="2">
    <citation type="submission" date="2015-09" db="EMBL/GenBank/DDBJ databases">
        <title>Draft genome sequence of a multidrug-resistant Chryseobacterium indologenes isolate from Malaysia.</title>
        <authorList>
            <person name="Yu C.Y."/>
            <person name="Ang G.Y."/>
            <person name="Chan K.-G."/>
        </authorList>
    </citation>
    <scope>NUCLEOTIDE SEQUENCE [LARGE SCALE GENOMIC DNA]</scope>
    <source>
        <strain evidence="4">CI_885</strain>
    </source>
</reference>
<dbReference type="InterPro" id="IPR026444">
    <property type="entry name" value="Secre_tail"/>
</dbReference>
<dbReference type="EMBL" id="LJOD01000012">
    <property type="protein sequence ID" value="KPE50011.1"/>
    <property type="molecule type" value="Genomic_DNA"/>
</dbReference>
<reference evidence="3 4" key="1">
    <citation type="journal article" date="2015" name="Genom Data">
        <title>Draft genome sequence of a multidrug-resistant Chryseobacterium indologenes isolate from Malaysia.</title>
        <authorList>
            <person name="Yu C.Y."/>
            <person name="Ang G.Y."/>
            <person name="Cheng H.J."/>
            <person name="Cheong Y.M."/>
            <person name="Yin W.F."/>
            <person name="Chan K.G."/>
        </authorList>
    </citation>
    <scope>NUCLEOTIDE SEQUENCE [LARGE SCALE GENOMIC DNA]</scope>
    <source>
        <strain evidence="3 4">CI_885</strain>
    </source>
</reference>
<dbReference type="Proteomes" id="UP000037953">
    <property type="component" value="Unassembled WGS sequence"/>
</dbReference>
<sequence length="444" mass="47735">MKNKIFTTLLGLIIGIPTFSQTWILQNAGSGGAGQTSMHVYDVNSVWACANTATGGVFTKTSNGGTSWTPGVFNIGNNAKLYSIASISGVSATTAWVMSPNGSTGPTSTSTLGEVWKTTNGGTNWIKQFTLPSIGIAVHFFDANNGWVIGSQASTYDMYTTQNGGDSWSQVPLGNISGPMTGIFGYHQYYVVNGVMFLCFYNINNGITDYKIYKSTDKGVHWSPVSGSFQGGQFNDFLMAWSDANKGVVFLQTGQASGAQTDLKIYRTDNGGVTWSEVPFSGLSVVNRIYDIAYVPGKNTLIATSPNDLARGSWISTDNGTNWTAIDPGVSHWNVNCFGNSCYSAGWTSAAQFAAMYKMTFRELGTQEIKLNWGGIYPNPTKGELYIKTDKKIKSSTVLDGSGRIVLMADSSDKLDLSSFPKGVYVVNIEFGDGTSSSEKVIKE</sequence>
<dbReference type="Pfam" id="PF18962">
    <property type="entry name" value="Por_Secre_tail"/>
    <property type="match status" value="1"/>
</dbReference>
<dbReference type="PATRIC" id="fig|253.9.peg.1186"/>
<dbReference type="AlphaFoldDB" id="A0A0N0IUW9"/>
<evidence type="ECO:0000313" key="3">
    <source>
        <dbReference type="EMBL" id="KPE50011.1"/>
    </source>
</evidence>
<keyword evidence="1" id="KW-0732">Signal</keyword>
<dbReference type="OrthoDB" id="610388at2"/>
<evidence type="ECO:0000259" key="2">
    <source>
        <dbReference type="Pfam" id="PF18962"/>
    </source>
</evidence>
<feature type="domain" description="Secretion system C-terminal sorting" evidence="2">
    <location>
        <begin position="376"/>
        <end position="442"/>
    </location>
</feature>
<dbReference type="InterPro" id="IPR015943">
    <property type="entry name" value="WD40/YVTN_repeat-like_dom_sf"/>
</dbReference>
<dbReference type="RefSeq" id="WP_062701285.1">
    <property type="nucleotide sequence ID" value="NZ_LJOD01000012.1"/>
</dbReference>